<comment type="function">
    <text evidence="5">S-adenosyl-L-methionine-dependent protein-lysine N-methyltransferase that methylates elongation factor 1-alpha.</text>
</comment>
<keyword evidence="8" id="KW-1185">Reference proteome</keyword>
<accession>A0A2G5U6J9</accession>
<dbReference type="GO" id="GO:0016279">
    <property type="term" value="F:protein-lysine N-methyltransferase activity"/>
    <property type="evidence" value="ECO:0007669"/>
    <property type="project" value="UniProtKB-UniRule"/>
</dbReference>
<dbReference type="FunFam" id="3.40.50.150:FF:000807">
    <property type="entry name" value="Protein-lysine N-methyltransferase CBG01728"/>
    <property type="match status" value="1"/>
</dbReference>
<dbReference type="OrthoDB" id="540004at2759"/>
<proteinExistence type="inferred from homology"/>
<evidence type="ECO:0000256" key="2">
    <source>
        <dbReference type="ARBA" id="ARBA00022603"/>
    </source>
</evidence>
<keyword evidence="4 5" id="KW-0949">S-adenosyl-L-methionine</keyword>
<dbReference type="PANTHER" id="PTHR12843">
    <property type="entry name" value="PROTEIN-LYSINE N-METHYLTRANSFERASE METTL10"/>
    <property type="match status" value="1"/>
</dbReference>
<evidence type="ECO:0000256" key="3">
    <source>
        <dbReference type="ARBA" id="ARBA00022679"/>
    </source>
</evidence>
<dbReference type="PANTHER" id="PTHR12843:SF5">
    <property type="entry name" value="EEF1A LYSINE METHYLTRANSFERASE 2"/>
    <property type="match status" value="1"/>
</dbReference>
<evidence type="ECO:0000313" key="7">
    <source>
        <dbReference type="EMBL" id="PIC35159.1"/>
    </source>
</evidence>
<comment type="caution">
    <text evidence="7">The sequence shown here is derived from an EMBL/GenBank/DDBJ whole genome shotgun (WGS) entry which is preliminary data.</text>
</comment>
<protein>
    <recommendedName>
        <fullName evidence="5">Protein-lysine N-methyltransferase B9Z55_014600</fullName>
        <ecNumber evidence="5">2.1.1.-</ecNumber>
    </recommendedName>
</protein>
<comment type="similarity">
    <text evidence="5">Belongs to the class I-like SAM-binding methyltransferase superfamily. EFM4 family.</text>
</comment>
<dbReference type="InterPro" id="IPR026635">
    <property type="entry name" value="Efm4/METTL10"/>
</dbReference>
<dbReference type="InterPro" id="IPR025714">
    <property type="entry name" value="Methyltranfer_dom"/>
</dbReference>
<dbReference type="CDD" id="cd02440">
    <property type="entry name" value="AdoMet_MTases"/>
    <property type="match status" value="1"/>
</dbReference>
<evidence type="ECO:0000256" key="1">
    <source>
        <dbReference type="ARBA" id="ARBA00022490"/>
    </source>
</evidence>
<dbReference type="Proteomes" id="UP000230233">
    <property type="component" value="Chromosome IV"/>
</dbReference>
<dbReference type="AlphaFoldDB" id="A0A2G5U6J9"/>
<keyword evidence="1 5" id="KW-0963">Cytoplasm</keyword>
<comment type="subcellular location">
    <subcellularLocation>
        <location evidence="5">Cytoplasm</location>
    </subcellularLocation>
</comment>
<dbReference type="STRING" id="1611254.A0A2G5U6J9"/>
<evidence type="ECO:0000259" key="6">
    <source>
        <dbReference type="Pfam" id="PF13847"/>
    </source>
</evidence>
<gene>
    <name evidence="7" type="primary">Cni-F29B9.1</name>
    <name evidence="7" type="synonym">Cnig_chr_IV.g14600</name>
    <name evidence="7" type="ORF">B9Z55_014600</name>
</gene>
<dbReference type="GO" id="GO:0005737">
    <property type="term" value="C:cytoplasm"/>
    <property type="evidence" value="ECO:0007669"/>
    <property type="project" value="UniProtKB-SubCell"/>
</dbReference>
<reference evidence="8" key="1">
    <citation type="submission" date="2017-10" db="EMBL/GenBank/DDBJ databases">
        <title>Rapid genome shrinkage in a self-fertile nematode reveals novel sperm competition proteins.</title>
        <authorList>
            <person name="Yin D."/>
            <person name="Schwarz E.M."/>
            <person name="Thomas C.G."/>
            <person name="Felde R.L."/>
            <person name="Korf I.F."/>
            <person name="Cutter A.D."/>
            <person name="Schartner C.M."/>
            <person name="Ralston E.J."/>
            <person name="Meyer B.J."/>
            <person name="Haag E.S."/>
        </authorList>
    </citation>
    <scope>NUCLEOTIDE SEQUENCE [LARGE SCALE GENOMIC DNA]</scope>
    <source>
        <strain evidence="8">JU1422</strain>
    </source>
</reference>
<keyword evidence="2 5" id="KW-0489">Methyltransferase</keyword>
<name>A0A2G5U6J9_9PELO</name>
<evidence type="ECO:0000256" key="4">
    <source>
        <dbReference type="ARBA" id="ARBA00022691"/>
    </source>
</evidence>
<dbReference type="Pfam" id="PF13847">
    <property type="entry name" value="Methyltransf_31"/>
    <property type="match status" value="1"/>
</dbReference>
<dbReference type="EC" id="2.1.1.-" evidence="5"/>
<dbReference type="SUPFAM" id="SSF53335">
    <property type="entry name" value="S-adenosyl-L-methionine-dependent methyltransferases"/>
    <property type="match status" value="1"/>
</dbReference>
<dbReference type="HAMAP" id="MF_03188">
    <property type="entry name" value="Methyltr_EFM4"/>
    <property type="match status" value="1"/>
</dbReference>
<dbReference type="EMBL" id="PDUG01000004">
    <property type="protein sequence ID" value="PIC35159.1"/>
    <property type="molecule type" value="Genomic_DNA"/>
</dbReference>
<organism evidence="7 8">
    <name type="scientific">Caenorhabditis nigoni</name>
    <dbReference type="NCBI Taxonomy" id="1611254"/>
    <lineage>
        <taxon>Eukaryota</taxon>
        <taxon>Metazoa</taxon>
        <taxon>Ecdysozoa</taxon>
        <taxon>Nematoda</taxon>
        <taxon>Chromadorea</taxon>
        <taxon>Rhabditida</taxon>
        <taxon>Rhabditina</taxon>
        <taxon>Rhabditomorpha</taxon>
        <taxon>Rhabditoidea</taxon>
        <taxon>Rhabditidae</taxon>
        <taxon>Peloderinae</taxon>
        <taxon>Caenorhabditis</taxon>
    </lineage>
</organism>
<evidence type="ECO:0000256" key="5">
    <source>
        <dbReference type="HAMAP-Rule" id="MF_03188"/>
    </source>
</evidence>
<feature type="domain" description="Methyltransferase" evidence="6">
    <location>
        <begin position="60"/>
        <end position="192"/>
    </location>
</feature>
<dbReference type="Gene3D" id="3.40.50.150">
    <property type="entry name" value="Vaccinia Virus protein VP39"/>
    <property type="match status" value="1"/>
</dbReference>
<keyword evidence="3 5" id="KW-0808">Transferase</keyword>
<dbReference type="InterPro" id="IPR029063">
    <property type="entry name" value="SAM-dependent_MTases_sf"/>
</dbReference>
<evidence type="ECO:0000313" key="8">
    <source>
        <dbReference type="Proteomes" id="UP000230233"/>
    </source>
</evidence>
<sequence>MSEKNVDIAPSQLGTKDFWDNRYEMELANFEENGDEGEIWFGTAAENRIIKYLIDSKTAKDSEILDLGCGNGSVLRKLRSKGFSRLTGVDYCQKAVDLSNATSKAEEEEEDNEEEMIDIKFEQLDITAPRPDFLSLKFDVVLDKGTWDAMSLSEERGDRLKAYIDLLDNVLNENGRFVVFSCNFTLNELQEQFGGSILEMVCEVPATHSFSFGGKQGVTSTGVVFRKKTS</sequence>
<dbReference type="GO" id="GO:0032259">
    <property type="term" value="P:methylation"/>
    <property type="evidence" value="ECO:0007669"/>
    <property type="project" value="UniProtKB-KW"/>
</dbReference>